<reference evidence="13" key="1">
    <citation type="submission" date="2020-11" db="EMBL/GenBank/DDBJ databases">
        <title>Bacterial whole genome sequence for Panacibacter sp. DH6.</title>
        <authorList>
            <person name="Le V."/>
            <person name="Ko S."/>
            <person name="Ahn C.-Y."/>
            <person name="Oh H.-M."/>
        </authorList>
    </citation>
    <scope>NUCLEOTIDE SEQUENCE</scope>
    <source>
        <strain evidence="13">DH6</strain>
    </source>
</reference>
<evidence type="ECO:0000256" key="4">
    <source>
        <dbReference type="ARBA" id="ARBA00022692"/>
    </source>
</evidence>
<dbReference type="InterPro" id="IPR037066">
    <property type="entry name" value="Plug_dom_sf"/>
</dbReference>
<evidence type="ECO:0000256" key="5">
    <source>
        <dbReference type="ARBA" id="ARBA00023077"/>
    </source>
</evidence>
<evidence type="ECO:0000256" key="1">
    <source>
        <dbReference type="ARBA" id="ARBA00004571"/>
    </source>
</evidence>
<comment type="caution">
    <text evidence="13">The sequence shown here is derived from an EMBL/GenBank/DDBJ whole genome shotgun (WGS) entry which is preliminary data.</text>
</comment>
<proteinExistence type="inferred from homology"/>
<dbReference type="Pfam" id="PF00593">
    <property type="entry name" value="TonB_dep_Rec_b-barrel"/>
    <property type="match status" value="1"/>
</dbReference>
<evidence type="ECO:0000259" key="12">
    <source>
        <dbReference type="Pfam" id="PF07715"/>
    </source>
</evidence>
<keyword evidence="5 9" id="KW-0798">TonB box</keyword>
<dbReference type="PANTHER" id="PTHR30442">
    <property type="entry name" value="IRON III DICITRATE TRANSPORT PROTEIN FECA"/>
    <property type="match status" value="1"/>
</dbReference>
<feature type="domain" description="TonB-dependent receptor-like beta-barrel" evidence="11">
    <location>
        <begin position="286"/>
        <end position="716"/>
    </location>
</feature>
<keyword evidence="14" id="KW-1185">Reference proteome</keyword>
<dbReference type="PANTHER" id="PTHR30442:SF0">
    <property type="entry name" value="FE(3+) DICITRATE TRANSPORT PROTEIN FECA"/>
    <property type="match status" value="1"/>
</dbReference>
<evidence type="ECO:0000256" key="7">
    <source>
        <dbReference type="ARBA" id="ARBA00023237"/>
    </source>
</evidence>
<keyword evidence="3 8" id="KW-1134">Transmembrane beta strand</keyword>
<evidence type="ECO:0000256" key="10">
    <source>
        <dbReference type="SAM" id="SignalP"/>
    </source>
</evidence>
<keyword evidence="4 8" id="KW-0812">Transmembrane</keyword>
<dbReference type="Gene3D" id="2.40.170.20">
    <property type="entry name" value="TonB-dependent receptor, beta-barrel domain"/>
    <property type="match status" value="1"/>
</dbReference>
<feature type="signal peptide" evidence="10">
    <location>
        <begin position="1"/>
        <end position="19"/>
    </location>
</feature>
<dbReference type="AlphaFoldDB" id="A0A931GV70"/>
<dbReference type="InterPro" id="IPR000531">
    <property type="entry name" value="Beta-barrel_TonB"/>
</dbReference>
<evidence type="ECO:0000256" key="6">
    <source>
        <dbReference type="ARBA" id="ARBA00023136"/>
    </source>
</evidence>
<dbReference type="InterPro" id="IPR036942">
    <property type="entry name" value="Beta-barrel_TonB_sf"/>
</dbReference>
<keyword evidence="10" id="KW-0732">Signal</keyword>
<comment type="similarity">
    <text evidence="8 9">Belongs to the TonB-dependent receptor family.</text>
</comment>
<dbReference type="RefSeq" id="WP_196990127.1">
    <property type="nucleotide sequence ID" value="NZ_JADWYR010000001.1"/>
</dbReference>
<evidence type="ECO:0000313" key="14">
    <source>
        <dbReference type="Proteomes" id="UP000628448"/>
    </source>
</evidence>
<gene>
    <name evidence="13" type="ORF">I5907_07660</name>
</gene>
<evidence type="ECO:0000313" key="13">
    <source>
        <dbReference type="EMBL" id="MBG9376105.1"/>
    </source>
</evidence>
<keyword evidence="2 8" id="KW-0813">Transport</keyword>
<dbReference type="PROSITE" id="PS52016">
    <property type="entry name" value="TONB_DEPENDENT_REC_3"/>
    <property type="match status" value="1"/>
</dbReference>
<keyword evidence="13" id="KW-0675">Receptor</keyword>
<keyword evidence="7 8" id="KW-0998">Cell outer membrane</keyword>
<dbReference type="SUPFAM" id="SSF56935">
    <property type="entry name" value="Porins"/>
    <property type="match status" value="1"/>
</dbReference>
<dbReference type="InterPro" id="IPR039426">
    <property type="entry name" value="TonB-dep_rcpt-like"/>
</dbReference>
<dbReference type="Pfam" id="PF07715">
    <property type="entry name" value="Plug"/>
    <property type="match status" value="1"/>
</dbReference>
<evidence type="ECO:0000256" key="3">
    <source>
        <dbReference type="ARBA" id="ARBA00022452"/>
    </source>
</evidence>
<organism evidence="13 14">
    <name type="scientific">Panacibacter microcysteis</name>
    <dbReference type="NCBI Taxonomy" id="2793269"/>
    <lineage>
        <taxon>Bacteria</taxon>
        <taxon>Pseudomonadati</taxon>
        <taxon>Bacteroidota</taxon>
        <taxon>Chitinophagia</taxon>
        <taxon>Chitinophagales</taxon>
        <taxon>Chitinophagaceae</taxon>
        <taxon>Panacibacter</taxon>
    </lineage>
</organism>
<dbReference type="GO" id="GO:0033214">
    <property type="term" value="P:siderophore-iron import into cell"/>
    <property type="evidence" value="ECO:0007669"/>
    <property type="project" value="TreeGrafter"/>
</dbReference>
<accession>A0A931GV70</accession>
<feature type="chain" id="PRO_5037783030" evidence="10">
    <location>
        <begin position="20"/>
        <end position="750"/>
    </location>
</feature>
<sequence>MKKAIIGMLVVMVNTIAAAQSSNTGKTEKPRTDTLTPGQFLPDVTVVGTDIRHDMVQMPEIVGTHIFAGKKNALVVVNNVNGNVVNNTMRQILAKVPGIHIWESDGSGIQVGISTRGLSPNRSWDFNVRQNGYDISADPFGYPEAYYNPPMQAVQRIQILKGAGALQFGPQMGGMLNYVLRNGSGLNKPITFESQNTVGSFGMINTFNAIGGQSGKSNYYAFYDHRNADGWRANSNYKTNTGFATYGYRFTDKLHAGIEVLHYEMLSQQPGGLTDSLFNIDAQQSLRTRNWFNVQWTTAAANVDFKPGANSHFNLKLFGLSGTRNSIGFLNAITVADTINRNTGAYANRTVDIDKYKNVGAELRHLYNYSWGSEVNSLTTSVRYFRGNTTRFRNGKGNAGNDFNKDIEGVFPTELDFVSNNVAVAVENIFRINKRFLVIPALRWEQISTTANGRVGYTDTTEIKLADNSKSRGFLLPGAAAEYHLGTTEFYANFTGSYRPIQFADLSANATTDVVDPDLRDAKGYNIDFGYRGKLQNYLYFDAGVYYLNYRNRIGTITQMREDGSTYNYSTNVGNSHSKGFEGLIEFNPFQANWLKKTYGEVALFVSYAYTDAKYDDFKVITKASDGSLAETNLRDKRVENAPRHILRTGLTYFIKGFSLTAQLSHVSSAYSDANNTTTPSAAATTGLIPAYTVVDVALTYRFLSNYNIKAGINNLADVRYFTRRAGGYPGPGLMPSDARNCFVSFGIKI</sequence>
<keyword evidence="6 8" id="KW-0472">Membrane</keyword>
<dbReference type="EMBL" id="JADWYR010000001">
    <property type="protein sequence ID" value="MBG9376105.1"/>
    <property type="molecule type" value="Genomic_DNA"/>
</dbReference>
<dbReference type="Proteomes" id="UP000628448">
    <property type="component" value="Unassembled WGS sequence"/>
</dbReference>
<protein>
    <submittedName>
        <fullName evidence="13">TonB-dependent receptor</fullName>
    </submittedName>
</protein>
<evidence type="ECO:0000256" key="2">
    <source>
        <dbReference type="ARBA" id="ARBA00022448"/>
    </source>
</evidence>
<evidence type="ECO:0000259" key="11">
    <source>
        <dbReference type="Pfam" id="PF00593"/>
    </source>
</evidence>
<name>A0A931GV70_9BACT</name>
<dbReference type="GO" id="GO:0009279">
    <property type="term" value="C:cell outer membrane"/>
    <property type="evidence" value="ECO:0007669"/>
    <property type="project" value="UniProtKB-SubCell"/>
</dbReference>
<dbReference type="Gene3D" id="2.170.130.10">
    <property type="entry name" value="TonB-dependent receptor, plug domain"/>
    <property type="match status" value="1"/>
</dbReference>
<feature type="domain" description="TonB-dependent receptor plug" evidence="12">
    <location>
        <begin position="86"/>
        <end position="171"/>
    </location>
</feature>
<dbReference type="InterPro" id="IPR012910">
    <property type="entry name" value="Plug_dom"/>
</dbReference>
<evidence type="ECO:0000256" key="9">
    <source>
        <dbReference type="RuleBase" id="RU003357"/>
    </source>
</evidence>
<comment type="subcellular location">
    <subcellularLocation>
        <location evidence="1 8">Cell outer membrane</location>
        <topology evidence="1 8">Multi-pass membrane protein</topology>
    </subcellularLocation>
</comment>
<evidence type="ECO:0000256" key="8">
    <source>
        <dbReference type="PROSITE-ProRule" id="PRU01360"/>
    </source>
</evidence>